<dbReference type="AlphaFoldDB" id="F8L2Z8"/>
<evidence type="ECO:0000313" key="2">
    <source>
        <dbReference type="Proteomes" id="UP000000496"/>
    </source>
</evidence>
<organism evidence="1 2">
    <name type="scientific">Simkania negevensis (strain ATCC VR-1471 / DSM 27360 / Z)</name>
    <dbReference type="NCBI Taxonomy" id="331113"/>
    <lineage>
        <taxon>Bacteria</taxon>
        <taxon>Pseudomonadati</taxon>
        <taxon>Chlamydiota</taxon>
        <taxon>Chlamydiia</taxon>
        <taxon>Parachlamydiales</taxon>
        <taxon>Simkaniaceae</taxon>
        <taxon>Simkania</taxon>
    </lineage>
</organism>
<reference key="1">
    <citation type="journal article" date="2011" name="Mol. Biol. Evol.">
        <title>Unity in variety -- the pan-genome of the Chlamydiae.</title>
        <authorList>
            <person name="Collingro A."/>
            <person name="Tischler P."/>
            <person name="Weinmaier T."/>
            <person name="Penz T."/>
            <person name="Heinz E."/>
            <person name="Brunham R.C."/>
            <person name="Read T.D."/>
            <person name="Bavoil P.M."/>
            <person name="Sachse K."/>
            <person name="Kahane S."/>
            <person name="Friedman M.G."/>
            <person name="Rattei T."/>
            <person name="Myers G.S.A."/>
            <person name="Horn M."/>
        </authorList>
    </citation>
    <scope>NUCLEOTIDE SEQUENCE</scope>
    <source>
        <strain>Z</strain>
    </source>
</reference>
<keyword evidence="1" id="KW-0614">Plasmid</keyword>
<dbReference type="KEGG" id="sng:SNE_B24850"/>
<name>F8L2Z8_SIMNZ</name>
<protein>
    <submittedName>
        <fullName evidence="1">Uncharacterized protein</fullName>
    </submittedName>
</protein>
<geneLocation type="plasmid" evidence="1 2">
    <name>pSn</name>
</geneLocation>
<evidence type="ECO:0000313" key="1">
    <source>
        <dbReference type="EMBL" id="CCB87844.1"/>
    </source>
</evidence>
<accession>F8L2Z8</accession>
<dbReference type="EMBL" id="FR872581">
    <property type="protein sequence ID" value="CCB87844.1"/>
    <property type="molecule type" value="Genomic_DNA"/>
</dbReference>
<keyword evidence="2" id="KW-1185">Reference proteome</keyword>
<sequence>MEMIAICIVSLEVVFFWKKNLNQEGFFLQKFND</sequence>
<gene>
    <name evidence="1" type="ordered locus">SNE_B24850</name>
</gene>
<dbReference type="Proteomes" id="UP000000496">
    <property type="component" value="Plasmid pSn"/>
</dbReference>
<dbReference type="HOGENOM" id="CLU_3383800_0_0_0"/>
<proteinExistence type="predicted"/>
<reference evidence="1 2" key="2">
    <citation type="journal article" date="2011" name="Mol. Biol. Evol.">
        <title>Unity in variety--the pan-genome of the Chlamydiae.</title>
        <authorList>
            <person name="Collingro A."/>
            <person name="Tischler P."/>
            <person name="Weinmaier T."/>
            <person name="Penz T."/>
            <person name="Heinz E."/>
            <person name="Brunham R.C."/>
            <person name="Read T.D."/>
            <person name="Bavoil P.M."/>
            <person name="Sachse K."/>
            <person name="Kahane S."/>
            <person name="Friedman M.G."/>
            <person name="Rattei T."/>
            <person name="Myers G.S."/>
            <person name="Horn M."/>
        </authorList>
    </citation>
    <scope>NUCLEOTIDE SEQUENCE [LARGE SCALE GENOMIC DNA]</scope>
    <source>
        <strain evidence="2">ATCC VR-1471 / Z</strain>
        <plasmid evidence="1 2">pSn</plasmid>
    </source>
</reference>